<dbReference type="EMBL" id="JRNI01000028">
    <property type="protein sequence ID" value="KGF30287.1"/>
    <property type="molecule type" value="Genomic_DNA"/>
</dbReference>
<dbReference type="InterPro" id="IPR017871">
    <property type="entry name" value="ABC_transporter-like_CS"/>
</dbReference>
<dbReference type="InterPro" id="IPR003593">
    <property type="entry name" value="AAA+_ATPase"/>
</dbReference>
<evidence type="ECO:0000313" key="6">
    <source>
        <dbReference type="EMBL" id="KGF30287.1"/>
    </source>
</evidence>
<dbReference type="OrthoDB" id="9804819at2"/>
<evidence type="ECO:0000256" key="4">
    <source>
        <dbReference type="ARBA" id="ARBA00022840"/>
    </source>
</evidence>
<dbReference type="SMART" id="SM00382">
    <property type="entry name" value="AAA"/>
    <property type="match status" value="1"/>
</dbReference>
<feature type="domain" description="ABC transporter" evidence="5">
    <location>
        <begin position="7"/>
        <end position="234"/>
    </location>
</feature>
<name>A0A096AHZ4_9BURK</name>
<sequence length="300" mass="33545">MSANELVCLEQVEMTYGKRTVIHSLDMVLHEGECVALAGHNGAGKSTVMKLILGLISPSKGEVRLLGRQASARQSVKLRFDIGYLPEVVSLYPNLTGRETLDFYAELKQIKDRSYPELLAKVGIANAAKQRVNTYSKGMKQRLALAQALLGDPKILLFDEPTTGLDPASRQQFYDIIRELRERGATILLCTHALTELEGNVDRVVVMNQGLKVADGSLDSLRSDSGLSYRIQIKTVTDNPPDTGHEWQRIDANIYRFNCEQNEKMSLLSTLVQNPHVLDVNTYAPSLDEIYAHYLRREDV</sequence>
<dbReference type="eggNOG" id="COG1131">
    <property type="taxonomic scope" value="Bacteria"/>
</dbReference>
<accession>A0A096AHZ4</accession>
<evidence type="ECO:0000256" key="1">
    <source>
        <dbReference type="ARBA" id="ARBA00022448"/>
    </source>
</evidence>
<dbReference type="PANTHER" id="PTHR42939">
    <property type="entry name" value="ABC TRANSPORTER ATP-BINDING PROTEIN ALBC-RELATED"/>
    <property type="match status" value="1"/>
</dbReference>
<protein>
    <submittedName>
        <fullName evidence="6">ABC transporter ATP-binding protein</fullName>
    </submittedName>
</protein>
<keyword evidence="4 6" id="KW-0067">ATP-binding</keyword>
<dbReference type="SUPFAM" id="SSF52540">
    <property type="entry name" value="P-loop containing nucleoside triphosphate hydrolases"/>
    <property type="match status" value="1"/>
</dbReference>
<comment type="caution">
    <text evidence="6">The sequence shown here is derived from an EMBL/GenBank/DDBJ whole genome shotgun (WGS) entry which is preliminary data.</text>
</comment>
<keyword evidence="2" id="KW-1003">Cell membrane</keyword>
<dbReference type="AlphaFoldDB" id="A0A096AHZ4"/>
<dbReference type="PROSITE" id="PS50893">
    <property type="entry name" value="ABC_TRANSPORTER_2"/>
    <property type="match status" value="1"/>
</dbReference>
<dbReference type="RefSeq" id="WP_018027205.1">
    <property type="nucleotide sequence ID" value="NZ_JRNI01000028.1"/>
</dbReference>
<dbReference type="InterPro" id="IPR027417">
    <property type="entry name" value="P-loop_NTPase"/>
</dbReference>
<keyword evidence="2" id="KW-0472">Membrane</keyword>
<dbReference type="GO" id="GO:0016887">
    <property type="term" value="F:ATP hydrolysis activity"/>
    <property type="evidence" value="ECO:0007669"/>
    <property type="project" value="InterPro"/>
</dbReference>
<evidence type="ECO:0000259" key="5">
    <source>
        <dbReference type="PROSITE" id="PS50893"/>
    </source>
</evidence>
<gene>
    <name evidence="6" type="ORF">HMPREF2130_07470</name>
</gene>
<dbReference type="GeneID" id="93427530"/>
<dbReference type="Proteomes" id="UP000029629">
    <property type="component" value="Unassembled WGS sequence"/>
</dbReference>
<evidence type="ECO:0000256" key="2">
    <source>
        <dbReference type="ARBA" id="ARBA00022475"/>
    </source>
</evidence>
<dbReference type="GO" id="GO:0005524">
    <property type="term" value="F:ATP binding"/>
    <property type="evidence" value="ECO:0007669"/>
    <property type="project" value="UniProtKB-KW"/>
</dbReference>
<keyword evidence="7" id="KW-1185">Reference proteome</keyword>
<organism evidence="6 7">
    <name type="scientific">Oligella urethralis DNF00040</name>
    <dbReference type="NCBI Taxonomy" id="1401065"/>
    <lineage>
        <taxon>Bacteria</taxon>
        <taxon>Pseudomonadati</taxon>
        <taxon>Pseudomonadota</taxon>
        <taxon>Betaproteobacteria</taxon>
        <taxon>Burkholderiales</taxon>
        <taxon>Alcaligenaceae</taxon>
        <taxon>Oligella</taxon>
    </lineage>
</organism>
<dbReference type="InterPro" id="IPR003439">
    <property type="entry name" value="ABC_transporter-like_ATP-bd"/>
</dbReference>
<evidence type="ECO:0000313" key="7">
    <source>
        <dbReference type="Proteomes" id="UP000029629"/>
    </source>
</evidence>
<dbReference type="Pfam" id="PF00005">
    <property type="entry name" value="ABC_tran"/>
    <property type="match status" value="1"/>
</dbReference>
<dbReference type="PROSITE" id="PS00211">
    <property type="entry name" value="ABC_TRANSPORTER_1"/>
    <property type="match status" value="1"/>
</dbReference>
<dbReference type="PANTHER" id="PTHR42939:SF1">
    <property type="entry name" value="ABC TRANSPORTER ATP-BINDING PROTEIN ALBC-RELATED"/>
    <property type="match status" value="1"/>
</dbReference>
<dbReference type="Gene3D" id="3.40.50.300">
    <property type="entry name" value="P-loop containing nucleotide triphosphate hydrolases"/>
    <property type="match status" value="1"/>
</dbReference>
<keyword evidence="1" id="KW-0813">Transport</keyword>
<dbReference type="InterPro" id="IPR051782">
    <property type="entry name" value="ABC_Transporter_VariousFunc"/>
</dbReference>
<keyword evidence="3" id="KW-0547">Nucleotide-binding</keyword>
<proteinExistence type="predicted"/>
<reference evidence="6 7" key="1">
    <citation type="submission" date="2014-07" db="EMBL/GenBank/DDBJ databases">
        <authorList>
            <person name="McCorrison J."/>
            <person name="Sanka R."/>
            <person name="Torralba M."/>
            <person name="Gillis M."/>
            <person name="Haft D.H."/>
            <person name="Methe B."/>
            <person name="Sutton G."/>
            <person name="Nelson K.E."/>
        </authorList>
    </citation>
    <scope>NUCLEOTIDE SEQUENCE [LARGE SCALE GENOMIC DNA]</scope>
    <source>
        <strain evidence="6 7">DNF00040</strain>
    </source>
</reference>
<dbReference type="CDD" id="cd03230">
    <property type="entry name" value="ABC_DR_subfamily_A"/>
    <property type="match status" value="1"/>
</dbReference>
<evidence type="ECO:0000256" key="3">
    <source>
        <dbReference type="ARBA" id="ARBA00022741"/>
    </source>
</evidence>